<organism evidence="2 3">
    <name type="scientific">Flavivirga jejuensis</name>
    <dbReference type="NCBI Taxonomy" id="870487"/>
    <lineage>
        <taxon>Bacteria</taxon>
        <taxon>Pseudomonadati</taxon>
        <taxon>Bacteroidota</taxon>
        <taxon>Flavobacteriia</taxon>
        <taxon>Flavobacteriales</taxon>
        <taxon>Flavobacteriaceae</taxon>
        <taxon>Flavivirga</taxon>
    </lineage>
</organism>
<sequence>MENSSLFQEFGVLTELYKFYLDIVLKSVTFVLGVAGAVIAYLLKEAKTHLSAYGLFVPSILCLGMGGGFLLSLKKAKELSVAIDNLHYKLDLVLKPHTEVLESSLFWFGILLMALGFIILISIVPITRYLKKLNE</sequence>
<protein>
    <submittedName>
        <fullName evidence="2">Uncharacterized protein</fullName>
    </submittedName>
</protein>
<feature type="transmembrane region" description="Helical" evidence="1">
    <location>
        <begin position="50"/>
        <end position="71"/>
    </location>
</feature>
<evidence type="ECO:0000313" key="3">
    <source>
        <dbReference type="Proteomes" id="UP001176806"/>
    </source>
</evidence>
<keyword evidence="1" id="KW-0812">Transmembrane</keyword>
<feature type="transmembrane region" description="Helical" evidence="1">
    <location>
        <begin position="23"/>
        <end position="43"/>
    </location>
</feature>
<keyword evidence="1" id="KW-0472">Membrane</keyword>
<feature type="transmembrane region" description="Helical" evidence="1">
    <location>
        <begin position="105"/>
        <end position="126"/>
    </location>
</feature>
<keyword evidence="3" id="KW-1185">Reference proteome</keyword>
<evidence type="ECO:0000256" key="1">
    <source>
        <dbReference type="SAM" id="Phobius"/>
    </source>
</evidence>
<dbReference type="RefSeq" id="WP_303303349.1">
    <property type="nucleotide sequence ID" value="NZ_BAABDA010000004.1"/>
</dbReference>
<comment type="caution">
    <text evidence="2">The sequence shown here is derived from an EMBL/GenBank/DDBJ whole genome shotgun (WGS) entry which is preliminary data.</text>
</comment>
<keyword evidence="1" id="KW-1133">Transmembrane helix</keyword>
<evidence type="ECO:0000313" key="2">
    <source>
        <dbReference type="EMBL" id="MDO5976089.1"/>
    </source>
</evidence>
<dbReference type="Proteomes" id="UP001176806">
    <property type="component" value="Unassembled WGS sequence"/>
</dbReference>
<name>A0ABT8WSZ1_9FLAO</name>
<reference evidence="2" key="1">
    <citation type="submission" date="2023-07" db="EMBL/GenBank/DDBJ databases">
        <title>Two novel species in the genus Flavivirga.</title>
        <authorList>
            <person name="Kwon K."/>
        </authorList>
    </citation>
    <scope>NUCLEOTIDE SEQUENCE</scope>
    <source>
        <strain evidence="2">KACC 14158</strain>
    </source>
</reference>
<proteinExistence type="predicted"/>
<gene>
    <name evidence="2" type="ORF">Q4Q40_17965</name>
</gene>
<dbReference type="EMBL" id="JAUOEL010000007">
    <property type="protein sequence ID" value="MDO5976089.1"/>
    <property type="molecule type" value="Genomic_DNA"/>
</dbReference>
<accession>A0ABT8WSZ1</accession>